<comment type="caution">
    <text evidence="2">The sequence shown here is derived from an EMBL/GenBank/DDBJ whole genome shotgun (WGS) entry which is preliminary data.</text>
</comment>
<dbReference type="PANTHER" id="PTHR37984">
    <property type="entry name" value="PROTEIN CBG26694"/>
    <property type="match status" value="1"/>
</dbReference>
<dbReference type="PROSITE" id="PS50994">
    <property type="entry name" value="INTEGRASE"/>
    <property type="match status" value="1"/>
</dbReference>
<feature type="domain" description="Integrase catalytic" evidence="1">
    <location>
        <begin position="23"/>
        <end position="87"/>
    </location>
</feature>
<reference evidence="2" key="1">
    <citation type="submission" date="2021-03" db="EMBL/GenBank/DDBJ databases">
        <authorList>
            <person name="Bekaert M."/>
        </authorList>
    </citation>
    <scope>NUCLEOTIDE SEQUENCE</scope>
</reference>
<dbReference type="AlphaFoldDB" id="A0A8S3UMN5"/>
<gene>
    <name evidence="2" type="ORF">MEDL_59405</name>
</gene>
<dbReference type="InterPro" id="IPR001584">
    <property type="entry name" value="Integrase_cat-core"/>
</dbReference>
<name>A0A8S3UMN5_MYTED</name>
<dbReference type="EMBL" id="CAJPWZ010002906">
    <property type="protein sequence ID" value="CAG2247516.1"/>
    <property type="molecule type" value="Genomic_DNA"/>
</dbReference>
<protein>
    <recommendedName>
        <fullName evidence="1">Integrase catalytic domain-containing protein</fullName>
    </recommendedName>
</protein>
<sequence>MDPIVNMELVVENVKALRGRSRTTPYHPEGNAQCERFNRTLHNLLKSLSPDRKKHWPKYLPELVFSYNVSQNSTTGYSPYYLLFGRSPKLPIDFLLGTNQTDETDQSLDEWIIAHQNRLRYAYEKAGEQTKDRAEYRKTVHDVKRFNPEICVDDKVYIRNRGVHGRNKIQDTLLNQRTFWTGPVARYRGVSFAF</sequence>
<dbReference type="InterPro" id="IPR012337">
    <property type="entry name" value="RNaseH-like_sf"/>
</dbReference>
<dbReference type="Proteomes" id="UP000683360">
    <property type="component" value="Unassembled WGS sequence"/>
</dbReference>
<dbReference type="SUPFAM" id="SSF53098">
    <property type="entry name" value="Ribonuclease H-like"/>
    <property type="match status" value="1"/>
</dbReference>
<evidence type="ECO:0000259" key="1">
    <source>
        <dbReference type="PROSITE" id="PS50994"/>
    </source>
</evidence>
<dbReference type="InterPro" id="IPR036397">
    <property type="entry name" value="RNaseH_sf"/>
</dbReference>
<evidence type="ECO:0000313" key="2">
    <source>
        <dbReference type="EMBL" id="CAG2247516.1"/>
    </source>
</evidence>
<dbReference type="OrthoDB" id="427129at2759"/>
<dbReference type="InterPro" id="IPR050951">
    <property type="entry name" value="Retrovirus_Pol_polyprotein"/>
</dbReference>
<organism evidence="2 3">
    <name type="scientific">Mytilus edulis</name>
    <name type="common">Blue mussel</name>
    <dbReference type="NCBI Taxonomy" id="6550"/>
    <lineage>
        <taxon>Eukaryota</taxon>
        <taxon>Metazoa</taxon>
        <taxon>Spiralia</taxon>
        <taxon>Lophotrochozoa</taxon>
        <taxon>Mollusca</taxon>
        <taxon>Bivalvia</taxon>
        <taxon>Autobranchia</taxon>
        <taxon>Pteriomorphia</taxon>
        <taxon>Mytilida</taxon>
        <taxon>Mytiloidea</taxon>
        <taxon>Mytilidae</taxon>
        <taxon>Mytilinae</taxon>
        <taxon>Mytilus</taxon>
    </lineage>
</organism>
<dbReference type="Gene3D" id="3.30.420.10">
    <property type="entry name" value="Ribonuclease H-like superfamily/Ribonuclease H"/>
    <property type="match status" value="1"/>
</dbReference>
<keyword evidence="3" id="KW-1185">Reference proteome</keyword>
<dbReference type="GO" id="GO:0015074">
    <property type="term" value="P:DNA integration"/>
    <property type="evidence" value="ECO:0007669"/>
    <property type="project" value="InterPro"/>
</dbReference>
<proteinExistence type="predicted"/>
<dbReference type="PANTHER" id="PTHR37984:SF15">
    <property type="entry name" value="INTEGRASE CATALYTIC DOMAIN-CONTAINING PROTEIN"/>
    <property type="match status" value="1"/>
</dbReference>
<evidence type="ECO:0000313" key="3">
    <source>
        <dbReference type="Proteomes" id="UP000683360"/>
    </source>
</evidence>
<dbReference type="GO" id="GO:0003676">
    <property type="term" value="F:nucleic acid binding"/>
    <property type="evidence" value="ECO:0007669"/>
    <property type="project" value="InterPro"/>
</dbReference>
<accession>A0A8S3UMN5</accession>